<gene>
    <name evidence="2" type="ORF">FC34_GL001050</name>
</gene>
<reference evidence="2 3" key="1">
    <citation type="journal article" date="2015" name="Genome Announc.">
        <title>Expanding the biotechnology potential of lactobacilli through comparative genomics of 213 strains and associated genera.</title>
        <authorList>
            <person name="Sun Z."/>
            <person name="Harris H.M."/>
            <person name="McCann A."/>
            <person name="Guo C."/>
            <person name="Argimon S."/>
            <person name="Zhang W."/>
            <person name="Yang X."/>
            <person name="Jeffery I.B."/>
            <person name="Cooney J.C."/>
            <person name="Kagawa T.F."/>
            <person name="Liu W."/>
            <person name="Song Y."/>
            <person name="Salvetti E."/>
            <person name="Wrobel A."/>
            <person name="Rasinkangas P."/>
            <person name="Parkhill J."/>
            <person name="Rea M.C."/>
            <person name="O'Sullivan O."/>
            <person name="Ritari J."/>
            <person name="Douillard F.P."/>
            <person name="Paul Ross R."/>
            <person name="Yang R."/>
            <person name="Briner A.E."/>
            <person name="Felis G.E."/>
            <person name="de Vos W.M."/>
            <person name="Barrangou R."/>
            <person name="Klaenhammer T.R."/>
            <person name="Caufield P.W."/>
            <person name="Cui Y."/>
            <person name="Zhang H."/>
            <person name="O'Toole P.W."/>
        </authorList>
    </citation>
    <scope>NUCLEOTIDE SEQUENCE [LARGE SCALE GENOMIC DNA]</scope>
    <source>
        <strain evidence="2 3">DSM 23927</strain>
    </source>
</reference>
<organism evidence="2 3">
    <name type="scientific">Lacticaseibacillus brantae DSM 23927</name>
    <dbReference type="NCBI Taxonomy" id="1423727"/>
    <lineage>
        <taxon>Bacteria</taxon>
        <taxon>Bacillati</taxon>
        <taxon>Bacillota</taxon>
        <taxon>Bacilli</taxon>
        <taxon>Lactobacillales</taxon>
        <taxon>Lactobacillaceae</taxon>
        <taxon>Lacticaseibacillus</taxon>
    </lineage>
</organism>
<dbReference type="PANTHER" id="PTHR46825">
    <property type="entry name" value="D-ALANYL-D-ALANINE-CARBOXYPEPTIDASE/ENDOPEPTIDASE AMPH"/>
    <property type="match status" value="1"/>
</dbReference>
<feature type="domain" description="Beta-lactamase-related" evidence="1">
    <location>
        <begin position="105"/>
        <end position="413"/>
    </location>
</feature>
<accession>A0A0R2B911</accession>
<dbReference type="GO" id="GO:0004180">
    <property type="term" value="F:carboxypeptidase activity"/>
    <property type="evidence" value="ECO:0007669"/>
    <property type="project" value="UniProtKB-KW"/>
</dbReference>
<dbReference type="RefSeq" id="WP_057894337.1">
    <property type="nucleotide sequence ID" value="NZ_AYZQ01000002.1"/>
</dbReference>
<evidence type="ECO:0000313" key="3">
    <source>
        <dbReference type="Proteomes" id="UP000051672"/>
    </source>
</evidence>
<dbReference type="PANTHER" id="PTHR46825:SF9">
    <property type="entry name" value="BETA-LACTAMASE-RELATED DOMAIN-CONTAINING PROTEIN"/>
    <property type="match status" value="1"/>
</dbReference>
<keyword evidence="2" id="KW-0121">Carboxypeptidase</keyword>
<evidence type="ECO:0000313" key="2">
    <source>
        <dbReference type="EMBL" id="KRM72067.1"/>
    </source>
</evidence>
<dbReference type="PATRIC" id="fig|1423727.3.peg.1059"/>
<protein>
    <submittedName>
        <fullName evidence="2">Serine-type D-Ala-D-Ala carboxypeptidase</fullName>
    </submittedName>
</protein>
<dbReference type="Pfam" id="PF00144">
    <property type="entry name" value="Beta-lactamase"/>
    <property type="match status" value="1"/>
</dbReference>
<dbReference type="InterPro" id="IPR001466">
    <property type="entry name" value="Beta-lactam-related"/>
</dbReference>
<dbReference type="STRING" id="1423727.FC34_GL001050"/>
<dbReference type="EMBL" id="AYZQ01000002">
    <property type="protein sequence ID" value="KRM72067.1"/>
    <property type="molecule type" value="Genomic_DNA"/>
</dbReference>
<evidence type="ECO:0000259" key="1">
    <source>
        <dbReference type="Pfam" id="PF00144"/>
    </source>
</evidence>
<keyword evidence="2" id="KW-0378">Hydrolase</keyword>
<proteinExistence type="predicted"/>
<dbReference type="Gene3D" id="3.40.710.10">
    <property type="entry name" value="DD-peptidase/beta-lactamase superfamily"/>
    <property type="match status" value="1"/>
</dbReference>
<dbReference type="InterPro" id="IPR012338">
    <property type="entry name" value="Beta-lactam/transpept-like"/>
</dbReference>
<dbReference type="InterPro" id="IPR050491">
    <property type="entry name" value="AmpC-like"/>
</dbReference>
<keyword evidence="2" id="KW-0645">Protease</keyword>
<keyword evidence="3" id="KW-1185">Reference proteome</keyword>
<dbReference type="Proteomes" id="UP000051672">
    <property type="component" value="Unassembled WGS sequence"/>
</dbReference>
<comment type="caution">
    <text evidence="2">The sequence shown here is derived from an EMBL/GenBank/DDBJ whole genome shotgun (WGS) entry which is preliminary data.</text>
</comment>
<sequence>MARKILLFVVVFLGALSLGIGLSPAYTESRLIPITVNYSPGYAIKTYDRKGHGKDALIATNTHLYAWRLTTINGIPMYQIGSNEYIPQSLTQRGRVQAQKLTSAEDELVKATHFQGNVLLFDNYRISSVRSYGYANAAQKVKNAPNTLFAIASVEKTFTAVLIAQLIKQGKLSYSTSLAKFYPDIPYAEDITIRQLLDHQSGIEMDEVYPNEPLQGEQAAIDWTMHNLKSTDNHEYNYTNANYVLLAGIIRQLTNESYAQVLKARILTPLKMTQAYIYDDLPSKNVALAYQYQDKDNVPEPISQSLLSTLLGTGNLYMSITDLATFQMALDHQQLMSKADFNQLALPASDDATYAGGWFQSGNTRYVHGVYDDFVGGFDAVIQIDHTGNSGVILLANQSTDTDTTQLANDLYQLVN</sequence>
<name>A0A0R2B911_9LACO</name>
<dbReference type="AlphaFoldDB" id="A0A0R2B911"/>
<dbReference type="SUPFAM" id="SSF56601">
    <property type="entry name" value="beta-lactamase/transpeptidase-like"/>
    <property type="match status" value="1"/>
</dbReference>
<dbReference type="OrthoDB" id="2151402at2"/>